<feature type="binding site" evidence="1">
    <location>
        <position position="14"/>
    </location>
    <ligand>
        <name>Zn(2+)</name>
        <dbReference type="ChEBI" id="CHEBI:29105"/>
    </ligand>
</feature>
<feature type="binding site" evidence="1">
    <location>
        <position position="17"/>
    </location>
    <ligand>
        <name>Zn(2+)</name>
        <dbReference type="ChEBI" id="CHEBI:29105"/>
    </ligand>
</feature>
<keyword evidence="4" id="KW-1185">Reference proteome</keyword>
<evidence type="ECO:0000313" key="3">
    <source>
        <dbReference type="EMBL" id="BET02728.1"/>
    </source>
</evidence>
<dbReference type="Pfam" id="PF07776">
    <property type="entry name" value="zf-AD"/>
    <property type="match status" value="1"/>
</dbReference>
<feature type="domain" description="ZAD" evidence="2">
    <location>
        <begin position="12"/>
        <end position="87"/>
    </location>
</feature>
<reference evidence="3 4" key="1">
    <citation type="submission" date="2023-09" db="EMBL/GenBank/DDBJ databases">
        <title>Nesidiocoris tenuis whole genome shotgun sequence.</title>
        <authorList>
            <person name="Shibata T."/>
            <person name="Shimoda M."/>
            <person name="Kobayashi T."/>
            <person name="Uehara T."/>
        </authorList>
    </citation>
    <scope>NUCLEOTIDE SEQUENCE [LARGE SCALE GENOMIC DNA]</scope>
    <source>
        <strain evidence="3 4">Japan</strain>
    </source>
</reference>
<dbReference type="GO" id="GO:0008270">
    <property type="term" value="F:zinc ion binding"/>
    <property type="evidence" value="ECO:0007669"/>
    <property type="project" value="UniProtKB-KW"/>
</dbReference>
<dbReference type="EMBL" id="AP028922">
    <property type="protein sequence ID" value="BET02728.1"/>
    <property type="molecule type" value="Genomic_DNA"/>
</dbReference>
<keyword evidence="1" id="KW-0479">Metal-binding</keyword>
<dbReference type="PANTHER" id="PTHR39942:SF1">
    <property type="entry name" value="BCDNA.LD26519-RELATED"/>
    <property type="match status" value="1"/>
</dbReference>
<dbReference type="PANTHER" id="PTHR39942">
    <property type="entry name" value="BCDNA.LD26519-RELATED"/>
    <property type="match status" value="1"/>
</dbReference>
<dbReference type="InterPro" id="IPR012934">
    <property type="entry name" value="Znf_AD"/>
</dbReference>
<protein>
    <submittedName>
        <fullName evidence="3">Zinc-finger associated domain (Zf-AD)</fullName>
    </submittedName>
</protein>
<dbReference type="SUPFAM" id="SSF57716">
    <property type="entry name" value="Glucocorticoid receptor-like (DNA-binding domain)"/>
    <property type="match status" value="1"/>
</dbReference>
<evidence type="ECO:0000256" key="1">
    <source>
        <dbReference type="PROSITE-ProRule" id="PRU01263"/>
    </source>
</evidence>
<dbReference type="Gene3D" id="3.40.1800.20">
    <property type="match status" value="1"/>
</dbReference>
<evidence type="ECO:0000259" key="2">
    <source>
        <dbReference type="PROSITE" id="PS51915"/>
    </source>
</evidence>
<accession>A0ABN7BHX5</accession>
<sequence length="102" mass="11833">MGSLDQACLTGFICRICCDLNKIVIHAFSDEADKIKLVHLMYDFLGVDVYLNDNLPKTVCLACAMKLRTHYEWVQMIRKVKKNIDRRRNSDSEEPNQKSEHS</sequence>
<feature type="binding site" evidence="1">
    <location>
        <position position="63"/>
    </location>
    <ligand>
        <name>Zn(2+)</name>
        <dbReference type="ChEBI" id="CHEBI:29105"/>
    </ligand>
</feature>
<organism evidence="3 4">
    <name type="scientific">Nesidiocoris tenuis</name>
    <dbReference type="NCBI Taxonomy" id="355587"/>
    <lineage>
        <taxon>Eukaryota</taxon>
        <taxon>Metazoa</taxon>
        <taxon>Ecdysozoa</taxon>
        <taxon>Arthropoda</taxon>
        <taxon>Hexapoda</taxon>
        <taxon>Insecta</taxon>
        <taxon>Pterygota</taxon>
        <taxon>Neoptera</taxon>
        <taxon>Paraneoptera</taxon>
        <taxon>Hemiptera</taxon>
        <taxon>Heteroptera</taxon>
        <taxon>Panheteroptera</taxon>
        <taxon>Cimicomorpha</taxon>
        <taxon>Miridae</taxon>
        <taxon>Dicyphina</taxon>
        <taxon>Nesidiocoris</taxon>
    </lineage>
</organism>
<evidence type="ECO:0000313" key="4">
    <source>
        <dbReference type="Proteomes" id="UP001307889"/>
    </source>
</evidence>
<dbReference type="SMART" id="SM00868">
    <property type="entry name" value="zf-AD"/>
    <property type="match status" value="1"/>
</dbReference>
<dbReference type="Proteomes" id="UP001307889">
    <property type="component" value="Chromosome 14"/>
</dbReference>
<keyword evidence="1 3" id="KW-0863">Zinc-finger</keyword>
<dbReference type="PROSITE" id="PS51915">
    <property type="entry name" value="ZAD"/>
    <property type="match status" value="1"/>
</dbReference>
<keyword evidence="1" id="KW-0862">Zinc</keyword>
<proteinExistence type="predicted"/>
<name>A0ABN7BHX5_9HEMI</name>
<feature type="binding site" evidence="1">
    <location>
        <position position="60"/>
    </location>
    <ligand>
        <name>Zn(2+)</name>
        <dbReference type="ChEBI" id="CHEBI:29105"/>
    </ligand>
</feature>
<gene>
    <name evidence="3" type="ORF">NTJ_15548</name>
</gene>